<dbReference type="PANTHER" id="PTHR48467:SF1">
    <property type="entry name" value="GLUTAMATE SYNTHASE 1 [NADH], CHLOROPLASTIC-LIKE"/>
    <property type="match status" value="1"/>
</dbReference>
<dbReference type="InterPro" id="IPR055275">
    <property type="entry name" value="Ferredox_Rdtase"/>
</dbReference>
<accession>A0ABW5RIH7</accession>
<keyword evidence="5" id="KW-0274">FAD</keyword>
<sequence>MTSPSSPTIAVVGSGPSGCYSAQAILKRIPDAQITVFDRLPVPFGLVRFGVAADHQGTKGVTRQFARLFEKQGVRFVGNVGIGADIEFQQLREAFDAVVIATGLHVDRELGIPGEVLPGVAGAGRITRLLNSHPDESPESYRALGQRVAVVGQGNVAIDLLRLLTKTPEELDASDINDAGHQALSRGMNELHSVGRSGVEDAKFDNSMLHELIGIEGVRHVMHFASPEHKPVSGSERAELIDQLTTPQSAERGEVHWWFGYSPVAIGGDQAVSSLTLQNLATENREQINVDGVITAIGFTGDTITEIDDGAKETGRVNRGLYVAGWARRGPRGTIAAQRTDAKALAEIIAEDIEQIVAASDNRPAGWDAVAPLLTNATDYAGWQRIDELERAAANPGRVRQKLHTLGELLQVASS</sequence>
<evidence type="ECO:0000256" key="3">
    <source>
        <dbReference type="ARBA" id="ARBA00013223"/>
    </source>
</evidence>
<keyword evidence="11" id="KW-1185">Reference proteome</keyword>
<dbReference type="EMBL" id="JBHUNF010000002">
    <property type="protein sequence ID" value="MFD2674486.1"/>
    <property type="molecule type" value="Genomic_DNA"/>
</dbReference>
<comment type="catalytic activity">
    <reaction evidence="8">
        <text>2 reduced [2Fe-2S]-[ferredoxin] + NADP(+) + H(+) = 2 oxidized [2Fe-2S]-[ferredoxin] + NADPH</text>
        <dbReference type="Rhea" id="RHEA:20125"/>
        <dbReference type="Rhea" id="RHEA-COMP:10000"/>
        <dbReference type="Rhea" id="RHEA-COMP:10001"/>
        <dbReference type="ChEBI" id="CHEBI:15378"/>
        <dbReference type="ChEBI" id="CHEBI:33737"/>
        <dbReference type="ChEBI" id="CHEBI:33738"/>
        <dbReference type="ChEBI" id="CHEBI:57783"/>
        <dbReference type="ChEBI" id="CHEBI:58349"/>
        <dbReference type="EC" id="1.18.1.2"/>
    </reaction>
</comment>
<dbReference type="Gene3D" id="3.50.50.60">
    <property type="entry name" value="FAD/NAD(P)-binding domain"/>
    <property type="match status" value="1"/>
</dbReference>
<dbReference type="InterPro" id="IPR023753">
    <property type="entry name" value="FAD/NAD-binding_dom"/>
</dbReference>
<evidence type="ECO:0000256" key="1">
    <source>
        <dbReference type="ARBA" id="ARBA00001974"/>
    </source>
</evidence>
<dbReference type="PANTHER" id="PTHR48467">
    <property type="entry name" value="GLUTAMATE SYNTHASE 1 [NADH], CHLOROPLASTIC-LIKE"/>
    <property type="match status" value="1"/>
</dbReference>
<reference evidence="11" key="1">
    <citation type="journal article" date="2019" name="Int. J. Syst. Evol. Microbiol.">
        <title>The Global Catalogue of Microorganisms (GCM) 10K type strain sequencing project: providing services to taxonomists for standard genome sequencing and annotation.</title>
        <authorList>
            <consortium name="The Broad Institute Genomics Platform"/>
            <consortium name="The Broad Institute Genome Sequencing Center for Infectious Disease"/>
            <person name="Wu L."/>
            <person name="Ma J."/>
        </authorList>
    </citation>
    <scope>NUCLEOTIDE SEQUENCE [LARGE SCALE GENOMIC DNA]</scope>
    <source>
        <strain evidence="11">TISTR 1511</strain>
    </source>
</reference>
<dbReference type="Gene3D" id="3.40.50.720">
    <property type="entry name" value="NAD(P)-binding Rossmann-like Domain"/>
    <property type="match status" value="1"/>
</dbReference>
<dbReference type="Pfam" id="PF07992">
    <property type="entry name" value="Pyr_redox_2"/>
    <property type="match status" value="1"/>
</dbReference>
<organism evidence="10 11">
    <name type="scientific">Gulosibacter bifidus</name>
    <dbReference type="NCBI Taxonomy" id="272239"/>
    <lineage>
        <taxon>Bacteria</taxon>
        <taxon>Bacillati</taxon>
        <taxon>Actinomycetota</taxon>
        <taxon>Actinomycetes</taxon>
        <taxon>Micrococcales</taxon>
        <taxon>Microbacteriaceae</taxon>
        <taxon>Gulosibacter</taxon>
    </lineage>
</organism>
<dbReference type="PRINTS" id="PR00419">
    <property type="entry name" value="ADXRDTASE"/>
</dbReference>
<gene>
    <name evidence="10" type="ORF">ACFSUQ_04130</name>
</gene>
<evidence type="ECO:0000256" key="7">
    <source>
        <dbReference type="ARBA" id="ARBA00023002"/>
    </source>
</evidence>
<proteinExistence type="inferred from homology"/>
<evidence type="ECO:0000256" key="5">
    <source>
        <dbReference type="ARBA" id="ARBA00022827"/>
    </source>
</evidence>
<dbReference type="SUPFAM" id="SSF51971">
    <property type="entry name" value="Nucleotide-binding domain"/>
    <property type="match status" value="1"/>
</dbReference>
<comment type="caution">
    <text evidence="10">The sequence shown here is derived from an EMBL/GenBank/DDBJ whole genome shotgun (WGS) entry which is preliminary data.</text>
</comment>
<evidence type="ECO:0000256" key="2">
    <source>
        <dbReference type="ARBA" id="ARBA00008312"/>
    </source>
</evidence>
<dbReference type="RefSeq" id="WP_066056978.1">
    <property type="nucleotide sequence ID" value="NZ_JBHUNF010000002.1"/>
</dbReference>
<keyword evidence="4" id="KW-0285">Flavoprotein</keyword>
<evidence type="ECO:0000313" key="11">
    <source>
        <dbReference type="Proteomes" id="UP001597453"/>
    </source>
</evidence>
<protein>
    <recommendedName>
        <fullName evidence="3">ferredoxin--NADP(+) reductase</fullName>
        <ecNumber evidence="3">1.18.1.2</ecNumber>
    </recommendedName>
</protein>
<comment type="similarity">
    <text evidence="2">Belongs to the ferredoxin--NADP reductase type 1 family.</text>
</comment>
<dbReference type="EC" id="1.18.1.2" evidence="3"/>
<dbReference type="Proteomes" id="UP001597453">
    <property type="component" value="Unassembled WGS sequence"/>
</dbReference>
<dbReference type="InterPro" id="IPR036188">
    <property type="entry name" value="FAD/NAD-bd_sf"/>
</dbReference>
<comment type="cofactor">
    <cofactor evidence="1">
        <name>FAD</name>
        <dbReference type="ChEBI" id="CHEBI:57692"/>
    </cofactor>
</comment>
<evidence type="ECO:0000256" key="8">
    <source>
        <dbReference type="ARBA" id="ARBA00047776"/>
    </source>
</evidence>
<evidence type="ECO:0000313" key="10">
    <source>
        <dbReference type="EMBL" id="MFD2674486.1"/>
    </source>
</evidence>
<dbReference type="PIRSF" id="PIRSF000362">
    <property type="entry name" value="FNR"/>
    <property type="match status" value="1"/>
</dbReference>
<dbReference type="InterPro" id="IPR021163">
    <property type="entry name" value="Ferredox_Rdtase_adrenod"/>
</dbReference>
<evidence type="ECO:0000259" key="9">
    <source>
        <dbReference type="Pfam" id="PF07992"/>
    </source>
</evidence>
<name>A0ABW5RIH7_9MICO</name>
<keyword evidence="7" id="KW-0560">Oxidoreductase</keyword>
<feature type="domain" description="FAD/NAD(P)-binding" evidence="9">
    <location>
        <begin position="8"/>
        <end position="161"/>
    </location>
</feature>
<keyword evidence="6" id="KW-0521">NADP</keyword>
<evidence type="ECO:0000256" key="4">
    <source>
        <dbReference type="ARBA" id="ARBA00022630"/>
    </source>
</evidence>
<evidence type="ECO:0000256" key="6">
    <source>
        <dbReference type="ARBA" id="ARBA00022857"/>
    </source>
</evidence>